<dbReference type="EMBL" id="JANUGW010000004">
    <property type="protein sequence ID" value="MCS0581365.1"/>
    <property type="molecule type" value="Genomic_DNA"/>
</dbReference>
<protein>
    <submittedName>
        <fullName evidence="1">Flagellin lysine-N-methylase</fullName>
        <ecNumber evidence="1">2.1.1.-</ecNumber>
    </submittedName>
</protein>
<dbReference type="Proteomes" id="UP001204151">
    <property type="component" value="Unassembled WGS sequence"/>
</dbReference>
<accession>A0ABT1ZN81</accession>
<dbReference type="NCBIfam" id="NF038110">
    <property type="entry name" value="Lys_methyl_FliB"/>
    <property type="match status" value="1"/>
</dbReference>
<dbReference type="EC" id="2.1.1.-" evidence="1"/>
<organism evidence="1 2">
    <name type="scientific">Massilia pinisoli</name>
    <dbReference type="NCBI Taxonomy" id="1772194"/>
    <lineage>
        <taxon>Bacteria</taxon>
        <taxon>Pseudomonadati</taxon>
        <taxon>Pseudomonadota</taxon>
        <taxon>Betaproteobacteria</taxon>
        <taxon>Burkholderiales</taxon>
        <taxon>Oxalobacteraceae</taxon>
        <taxon>Telluria group</taxon>
        <taxon>Massilia</taxon>
    </lineage>
</organism>
<evidence type="ECO:0000313" key="2">
    <source>
        <dbReference type="Proteomes" id="UP001204151"/>
    </source>
</evidence>
<keyword evidence="1" id="KW-0966">Cell projection</keyword>
<dbReference type="GO" id="GO:0008168">
    <property type="term" value="F:methyltransferase activity"/>
    <property type="evidence" value="ECO:0007669"/>
    <property type="project" value="UniProtKB-KW"/>
</dbReference>
<keyword evidence="1" id="KW-0969">Cilium</keyword>
<keyword evidence="1" id="KW-0808">Transferase</keyword>
<reference evidence="1 2" key="1">
    <citation type="submission" date="2022-08" db="EMBL/GenBank/DDBJ databases">
        <title>Reclassification of Massilia species as members of the genera Telluria, Duganella, Pseudoduganella, Mokoshia gen. nov. and Zemynaea gen. nov. using orthogonal and non-orthogonal genome-based approaches.</title>
        <authorList>
            <person name="Bowman J.P."/>
        </authorList>
    </citation>
    <scope>NUCLEOTIDE SEQUENCE [LARGE SCALE GENOMIC DNA]</scope>
    <source>
        <strain evidence="1 2">JCM 31316</strain>
    </source>
</reference>
<comment type="caution">
    <text evidence="1">The sequence shown here is derived from an EMBL/GenBank/DDBJ whole genome shotgun (WGS) entry which is preliminary data.</text>
</comment>
<evidence type="ECO:0000313" key="1">
    <source>
        <dbReference type="EMBL" id="MCS0581365.1"/>
    </source>
</evidence>
<gene>
    <name evidence="1" type="primary">fliB</name>
    <name evidence="1" type="ORF">NX784_07155</name>
</gene>
<keyword evidence="1" id="KW-0282">Flagellum</keyword>
<sequence>MSNLHPTKTLSALVPRYVTRFACVGAACEDNCCSGWLVTLDKKTFNAYRNSTHPELKPIFIKHVKRSRATNSDLHYGKITPEPGSQSCSALCEGLCAIQKHLDASHLSNTCFTYPRQTRRFRGQHEQALMLSCPEAARQALLHADAFDFVEEKVTARQDDMVDGASAFGMTSAAMNEVRIFCLQLMRTTDLALWQRLAILGVFCERLNVTLANAQHAAVPALLRDFAALIEQGGIVDALRDLRPNHEAQAMVFSTLLADRGFSTTSKMQADQVRMIGANLGADDSGQTTAESLVAAYTRGLERLGQALEQAPHLLENYVLNEMFLNLFPFYGINPFDAYLQLVARFGLLRLILAAQCNNDGDLPDANALVNAVHVYCRRFQHQTAFAQRVNGALHASGWASLDKLYGFLRS</sequence>
<keyword evidence="2" id="KW-1185">Reference proteome</keyword>
<keyword evidence="1" id="KW-0489">Methyltransferase</keyword>
<dbReference type="RefSeq" id="WP_258815970.1">
    <property type="nucleotide sequence ID" value="NZ_JANUGW010000004.1"/>
</dbReference>
<proteinExistence type="predicted"/>
<dbReference type="GO" id="GO:0032259">
    <property type="term" value="P:methylation"/>
    <property type="evidence" value="ECO:0007669"/>
    <property type="project" value="UniProtKB-KW"/>
</dbReference>
<name>A0ABT1ZN81_9BURK</name>